<feature type="transmembrane region" description="Helical" evidence="1">
    <location>
        <begin position="314"/>
        <end position="335"/>
    </location>
</feature>
<proteinExistence type="predicted"/>
<feature type="chain" id="PRO_5032814919" evidence="2">
    <location>
        <begin position="23"/>
        <end position="457"/>
    </location>
</feature>
<evidence type="ECO:0000256" key="1">
    <source>
        <dbReference type="SAM" id="Phobius"/>
    </source>
</evidence>
<name>A0A8B6F785_MYTGA</name>
<dbReference type="AlphaFoldDB" id="A0A8B6F785"/>
<protein>
    <submittedName>
        <fullName evidence="3">Uncharacterized protein</fullName>
    </submittedName>
</protein>
<organism evidence="3 4">
    <name type="scientific">Mytilus galloprovincialis</name>
    <name type="common">Mediterranean mussel</name>
    <dbReference type="NCBI Taxonomy" id="29158"/>
    <lineage>
        <taxon>Eukaryota</taxon>
        <taxon>Metazoa</taxon>
        <taxon>Spiralia</taxon>
        <taxon>Lophotrochozoa</taxon>
        <taxon>Mollusca</taxon>
        <taxon>Bivalvia</taxon>
        <taxon>Autobranchia</taxon>
        <taxon>Pteriomorphia</taxon>
        <taxon>Mytilida</taxon>
        <taxon>Mytiloidea</taxon>
        <taxon>Mytilidae</taxon>
        <taxon>Mytilinae</taxon>
        <taxon>Mytilus</taxon>
    </lineage>
</organism>
<comment type="caution">
    <text evidence="3">The sequence shown here is derived from an EMBL/GenBank/DDBJ whole genome shotgun (WGS) entry which is preliminary data.</text>
</comment>
<evidence type="ECO:0000313" key="3">
    <source>
        <dbReference type="EMBL" id="VDI43720.1"/>
    </source>
</evidence>
<sequence>MMFFYDLLRLYLGFWILRIAACQCNFPSQLTGVWKGADRGDMTFVNSTYIQFYKVTIPGVSSFNFYCEEQNSAGTLYYLRAEQTNNIFGLIIKFYMCLEIHVVDSDIAYYYQLTEHDPYLQDNMVGDGTNSATFSNVCSRKLVSRNFITLVRDGSIADGSLNITCPEDIQAQFGNVSIQHEGEADASMCPDTVFDVCSDKTLINITYNETCSTTSNDKTLSAVGLYRCIHSIKDGSDTYLSIWNDAPLVTNPFYCLAFRRTDDTIYATETQKFCSNSTTSSEVETDGVKLVIWDIISTCEVIIPTIPEVPPNLAWLYMLLILPFILLIILAILLARYCCRKYGCICTKIKLPKRKKKHPPIVDDGTGQPDIVQKTTFVPSVIKPAQLYNFKPKKPLNFFPLFDPQWIPSKTLQPIAKVEPLYNDTFDDYMQGKLPRRPSGVSLYSFYSGPMSNGNAI</sequence>
<dbReference type="Proteomes" id="UP000596742">
    <property type="component" value="Unassembled WGS sequence"/>
</dbReference>
<evidence type="ECO:0000313" key="4">
    <source>
        <dbReference type="Proteomes" id="UP000596742"/>
    </source>
</evidence>
<gene>
    <name evidence="3" type="ORF">MGAL_10B082893</name>
</gene>
<keyword evidence="2" id="KW-0732">Signal</keyword>
<feature type="signal peptide" evidence="2">
    <location>
        <begin position="1"/>
        <end position="22"/>
    </location>
</feature>
<accession>A0A8B6F785</accession>
<dbReference type="EMBL" id="UYJE01006182">
    <property type="protein sequence ID" value="VDI43720.1"/>
    <property type="molecule type" value="Genomic_DNA"/>
</dbReference>
<keyword evidence="4" id="KW-1185">Reference proteome</keyword>
<keyword evidence="1" id="KW-0472">Membrane</keyword>
<dbReference type="OrthoDB" id="6114178at2759"/>
<evidence type="ECO:0000256" key="2">
    <source>
        <dbReference type="SAM" id="SignalP"/>
    </source>
</evidence>
<reference evidence="3" key="1">
    <citation type="submission" date="2018-11" db="EMBL/GenBank/DDBJ databases">
        <authorList>
            <person name="Alioto T."/>
            <person name="Alioto T."/>
        </authorList>
    </citation>
    <scope>NUCLEOTIDE SEQUENCE</scope>
</reference>
<keyword evidence="1" id="KW-1133">Transmembrane helix</keyword>
<keyword evidence="1" id="KW-0812">Transmembrane</keyword>